<organism evidence="1 2">
    <name type="scientific">Datura stramonium</name>
    <name type="common">Jimsonweed</name>
    <name type="synonym">Common thornapple</name>
    <dbReference type="NCBI Taxonomy" id="4076"/>
    <lineage>
        <taxon>Eukaryota</taxon>
        <taxon>Viridiplantae</taxon>
        <taxon>Streptophyta</taxon>
        <taxon>Embryophyta</taxon>
        <taxon>Tracheophyta</taxon>
        <taxon>Spermatophyta</taxon>
        <taxon>Magnoliopsida</taxon>
        <taxon>eudicotyledons</taxon>
        <taxon>Gunneridae</taxon>
        <taxon>Pentapetalae</taxon>
        <taxon>asterids</taxon>
        <taxon>lamiids</taxon>
        <taxon>Solanales</taxon>
        <taxon>Solanaceae</taxon>
        <taxon>Solanoideae</taxon>
        <taxon>Datureae</taxon>
        <taxon>Datura</taxon>
    </lineage>
</organism>
<protein>
    <submittedName>
        <fullName evidence="1">Uncharacterized protein</fullName>
    </submittedName>
</protein>
<comment type="caution">
    <text evidence="1">The sequence shown here is derived from an EMBL/GenBank/DDBJ whole genome shotgun (WGS) entry which is preliminary data.</text>
</comment>
<dbReference type="Proteomes" id="UP000823775">
    <property type="component" value="Unassembled WGS sequence"/>
</dbReference>
<sequence length="109" mass="11099">MLGPSYSLMTLSSKLSSSSVIRILPLSGGEGGTLGYDGMGNGAAQVSLDGEALVSATSEIIYIRLVMVRLGLNGPLVGHLVSHGRPSLDHSGSKACSTILVTKANISSI</sequence>
<name>A0ABS8VN96_DATST</name>
<keyword evidence="2" id="KW-1185">Reference proteome</keyword>
<proteinExistence type="predicted"/>
<reference evidence="1 2" key="1">
    <citation type="journal article" date="2021" name="BMC Genomics">
        <title>Datura genome reveals duplications of psychoactive alkaloid biosynthetic genes and high mutation rate following tissue culture.</title>
        <authorList>
            <person name="Rajewski A."/>
            <person name="Carter-House D."/>
            <person name="Stajich J."/>
            <person name="Litt A."/>
        </authorList>
    </citation>
    <scope>NUCLEOTIDE SEQUENCE [LARGE SCALE GENOMIC DNA]</scope>
    <source>
        <strain evidence="1">AR-01</strain>
    </source>
</reference>
<evidence type="ECO:0000313" key="1">
    <source>
        <dbReference type="EMBL" id="MCE0482056.1"/>
    </source>
</evidence>
<feature type="non-terminal residue" evidence="1">
    <location>
        <position position="109"/>
    </location>
</feature>
<gene>
    <name evidence="1" type="ORF">HAX54_040435</name>
</gene>
<evidence type="ECO:0000313" key="2">
    <source>
        <dbReference type="Proteomes" id="UP000823775"/>
    </source>
</evidence>
<dbReference type="EMBL" id="JACEIK010005702">
    <property type="protein sequence ID" value="MCE0482056.1"/>
    <property type="molecule type" value="Genomic_DNA"/>
</dbReference>
<accession>A0ABS8VN96</accession>